<sequence length="148" mass="16161">MLQHNCQKICPTTALTADAAKDAKAAEEDVNGLFATCCDFYRRHTRCVWSSRRSRSRSRSQIPDPRSHVQFQFLIPTLLPGPLSRGLSSPFEVRSIRNVAICSDWPQLEVDVVVVAAAASDDDYDDGDGMGWNGYGEGEGDGGAAQEP</sequence>
<dbReference type="Proteomes" id="UP000000304">
    <property type="component" value="Chromosome 2R"/>
</dbReference>
<reference evidence="2 3" key="1">
    <citation type="journal article" date="2007" name="Nature">
        <title>Evolution of genes and genomes on the Drosophila phylogeny.</title>
        <authorList>
            <consortium name="Drosophila 12 Genomes Consortium"/>
            <person name="Clark A.G."/>
            <person name="Eisen M.B."/>
            <person name="Smith D.R."/>
            <person name="Bergman C.M."/>
            <person name="Oliver B."/>
            <person name="Markow T.A."/>
            <person name="Kaufman T.C."/>
            <person name="Kellis M."/>
            <person name="Gelbart W."/>
            <person name="Iyer V.N."/>
            <person name="Pollard D.A."/>
            <person name="Sackton T.B."/>
            <person name="Larracuente A.M."/>
            <person name="Singh N.D."/>
            <person name="Abad J.P."/>
            <person name="Abt D.N."/>
            <person name="Adryan B."/>
            <person name="Aguade M."/>
            <person name="Akashi H."/>
            <person name="Anderson W.W."/>
            <person name="Aquadro C.F."/>
            <person name="Ardell D.H."/>
            <person name="Arguello R."/>
            <person name="Artieri C.G."/>
            <person name="Barbash D.A."/>
            <person name="Barker D."/>
            <person name="Barsanti P."/>
            <person name="Batterham P."/>
            <person name="Batzoglou S."/>
            <person name="Begun D."/>
            <person name="Bhutkar A."/>
            <person name="Blanco E."/>
            <person name="Bosak S.A."/>
            <person name="Bradley R.K."/>
            <person name="Brand A.D."/>
            <person name="Brent M.R."/>
            <person name="Brooks A.N."/>
            <person name="Brown R.H."/>
            <person name="Butlin R.K."/>
            <person name="Caggese C."/>
            <person name="Calvi B.R."/>
            <person name="Bernardo de Carvalho A."/>
            <person name="Caspi A."/>
            <person name="Castrezana S."/>
            <person name="Celniker S.E."/>
            <person name="Chang J.L."/>
            <person name="Chapple C."/>
            <person name="Chatterji S."/>
            <person name="Chinwalla A."/>
            <person name="Civetta A."/>
            <person name="Clifton S.W."/>
            <person name="Comeron J.M."/>
            <person name="Costello J.C."/>
            <person name="Coyne J.A."/>
            <person name="Daub J."/>
            <person name="David R.G."/>
            <person name="Delcher A.L."/>
            <person name="Delehaunty K."/>
            <person name="Do C.B."/>
            <person name="Ebling H."/>
            <person name="Edwards K."/>
            <person name="Eickbush T."/>
            <person name="Evans J.D."/>
            <person name="Filipski A."/>
            <person name="Findeiss S."/>
            <person name="Freyhult E."/>
            <person name="Fulton L."/>
            <person name="Fulton R."/>
            <person name="Garcia A.C."/>
            <person name="Gardiner A."/>
            <person name="Garfield D.A."/>
            <person name="Garvin B.E."/>
            <person name="Gibson G."/>
            <person name="Gilbert D."/>
            <person name="Gnerre S."/>
            <person name="Godfrey J."/>
            <person name="Good R."/>
            <person name="Gotea V."/>
            <person name="Gravely B."/>
            <person name="Greenberg A.J."/>
            <person name="Griffiths-Jones S."/>
            <person name="Gross S."/>
            <person name="Guigo R."/>
            <person name="Gustafson E.A."/>
            <person name="Haerty W."/>
            <person name="Hahn M.W."/>
            <person name="Halligan D.L."/>
            <person name="Halpern A.L."/>
            <person name="Halter G.M."/>
            <person name="Han M.V."/>
            <person name="Heger A."/>
            <person name="Hillier L."/>
            <person name="Hinrichs A.S."/>
            <person name="Holmes I."/>
            <person name="Hoskins R.A."/>
            <person name="Hubisz M.J."/>
            <person name="Hultmark D."/>
            <person name="Huntley M.A."/>
            <person name="Jaffe D.B."/>
            <person name="Jagadeeshan S."/>
            <person name="Jeck W.R."/>
            <person name="Johnson J."/>
            <person name="Jones C.D."/>
            <person name="Jordan W.C."/>
            <person name="Karpen G.H."/>
            <person name="Kataoka E."/>
            <person name="Keightley P.D."/>
            <person name="Kheradpour P."/>
            <person name="Kirkness E.F."/>
            <person name="Koerich L.B."/>
            <person name="Kristiansen K."/>
            <person name="Kudrna D."/>
            <person name="Kulathinal R.J."/>
            <person name="Kumar S."/>
            <person name="Kwok R."/>
            <person name="Lander E."/>
            <person name="Langley C.H."/>
            <person name="Lapoint R."/>
            <person name="Lazzaro B.P."/>
            <person name="Lee S.J."/>
            <person name="Levesque L."/>
            <person name="Li R."/>
            <person name="Lin C.F."/>
            <person name="Lin M.F."/>
            <person name="Lindblad-Toh K."/>
            <person name="Llopart A."/>
            <person name="Long M."/>
            <person name="Low L."/>
            <person name="Lozovsky E."/>
            <person name="Lu J."/>
            <person name="Luo M."/>
            <person name="Machado C.A."/>
            <person name="Makalowski W."/>
            <person name="Marzo M."/>
            <person name="Matsuda M."/>
            <person name="Matzkin L."/>
            <person name="McAllister B."/>
            <person name="McBride C.S."/>
            <person name="McKernan B."/>
            <person name="McKernan K."/>
            <person name="Mendez-Lago M."/>
            <person name="Minx P."/>
            <person name="Mollenhauer M.U."/>
            <person name="Montooth K."/>
            <person name="Mount S.M."/>
            <person name="Mu X."/>
            <person name="Myers E."/>
            <person name="Negre B."/>
            <person name="Newfeld S."/>
            <person name="Nielsen R."/>
            <person name="Noor M.A."/>
            <person name="O'Grady P."/>
            <person name="Pachter L."/>
            <person name="Papaceit M."/>
            <person name="Parisi M.J."/>
            <person name="Parisi M."/>
            <person name="Parts L."/>
            <person name="Pedersen J.S."/>
            <person name="Pesole G."/>
            <person name="Phillippy A.M."/>
            <person name="Ponting C.P."/>
            <person name="Pop M."/>
            <person name="Porcelli D."/>
            <person name="Powell J.R."/>
            <person name="Prohaska S."/>
            <person name="Pruitt K."/>
            <person name="Puig M."/>
            <person name="Quesneville H."/>
            <person name="Ram K.R."/>
            <person name="Rand D."/>
            <person name="Rasmussen M.D."/>
            <person name="Reed L.K."/>
            <person name="Reenan R."/>
            <person name="Reily A."/>
            <person name="Remington K.A."/>
            <person name="Rieger T.T."/>
            <person name="Ritchie M.G."/>
            <person name="Robin C."/>
            <person name="Rogers Y.H."/>
            <person name="Rohde C."/>
            <person name="Rozas J."/>
            <person name="Rubenfield M.J."/>
            <person name="Ruiz A."/>
            <person name="Russo S."/>
            <person name="Salzberg S.L."/>
            <person name="Sanchez-Gracia A."/>
            <person name="Saranga D.J."/>
            <person name="Sato H."/>
            <person name="Schaeffer S.W."/>
            <person name="Schatz M.C."/>
            <person name="Schlenke T."/>
            <person name="Schwartz R."/>
            <person name="Segarra C."/>
            <person name="Singh R.S."/>
            <person name="Sirot L."/>
            <person name="Sirota M."/>
            <person name="Sisneros N.B."/>
            <person name="Smith C.D."/>
            <person name="Smith T.F."/>
            <person name="Spieth J."/>
            <person name="Stage D.E."/>
            <person name="Stark A."/>
            <person name="Stephan W."/>
            <person name="Strausberg R.L."/>
            <person name="Strempel S."/>
            <person name="Sturgill D."/>
            <person name="Sutton G."/>
            <person name="Sutton G.G."/>
            <person name="Tao W."/>
            <person name="Teichmann S."/>
            <person name="Tobari Y.N."/>
            <person name="Tomimura Y."/>
            <person name="Tsolas J.M."/>
            <person name="Valente V.L."/>
            <person name="Venter E."/>
            <person name="Venter J.C."/>
            <person name="Vicario S."/>
            <person name="Vieira F.G."/>
            <person name="Vilella A.J."/>
            <person name="Villasante A."/>
            <person name="Walenz B."/>
            <person name="Wang J."/>
            <person name="Wasserman M."/>
            <person name="Watts T."/>
            <person name="Wilson D."/>
            <person name="Wilson R.K."/>
            <person name="Wing R.A."/>
            <person name="Wolfner M.F."/>
            <person name="Wong A."/>
            <person name="Wong G.K."/>
            <person name="Wu C.I."/>
            <person name="Wu G."/>
            <person name="Yamamoto D."/>
            <person name="Yang H.P."/>
            <person name="Yang S.P."/>
            <person name="Yorke J.A."/>
            <person name="Yoshida K."/>
            <person name="Zdobnov E."/>
            <person name="Zhang P."/>
            <person name="Zhang Y."/>
            <person name="Zimin A.V."/>
            <person name="Baldwin J."/>
            <person name="Abdouelleil A."/>
            <person name="Abdulkadir J."/>
            <person name="Abebe A."/>
            <person name="Abera B."/>
            <person name="Abreu J."/>
            <person name="Acer S.C."/>
            <person name="Aftuck L."/>
            <person name="Alexander A."/>
            <person name="An P."/>
            <person name="Anderson E."/>
            <person name="Anderson S."/>
            <person name="Arachi H."/>
            <person name="Azer M."/>
            <person name="Bachantsang P."/>
            <person name="Barry A."/>
            <person name="Bayul T."/>
            <person name="Berlin A."/>
            <person name="Bessette D."/>
            <person name="Bloom T."/>
            <person name="Blye J."/>
            <person name="Boguslavskiy L."/>
            <person name="Bonnet C."/>
            <person name="Boukhgalter B."/>
            <person name="Bourzgui I."/>
            <person name="Brown A."/>
            <person name="Cahill P."/>
            <person name="Channer S."/>
            <person name="Cheshatsang Y."/>
            <person name="Chuda L."/>
            <person name="Citroen M."/>
            <person name="Collymore A."/>
            <person name="Cooke P."/>
            <person name="Costello M."/>
            <person name="D'Aco K."/>
            <person name="Daza R."/>
            <person name="De Haan G."/>
            <person name="DeGray S."/>
            <person name="DeMaso C."/>
            <person name="Dhargay N."/>
            <person name="Dooley K."/>
            <person name="Dooley E."/>
            <person name="Doricent M."/>
            <person name="Dorje P."/>
            <person name="Dorjee K."/>
            <person name="Dupes A."/>
            <person name="Elong R."/>
            <person name="Falk J."/>
            <person name="Farina A."/>
            <person name="Faro S."/>
            <person name="Ferguson D."/>
            <person name="Fisher S."/>
            <person name="Foley C.D."/>
            <person name="Franke A."/>
            <person name="Friedrich D."/>
            <person name="Gadbois L."/>
            <person name="Gearin G."/>
            <person name="Gearin C.R."/>
            <person name="Giannoukos G."/>
            <person name="Goode T."/>
            <person name="Graham J."/>
            <person name="Grandbois E."/>
            <person name="Grewal S."/>
            <person name="Gyaltsen K."/>
            <person name="Hafez N."/>
            <person name="Hagos B."/>
            <person name="Hall J."/>
            <person name="Henson C."/>
            <person name="Hollinger A."/>
            <person name="Honan T."/>
            <person name="Huard M.D."/>
            <person name="Hughes L."/>
            <person name="Hurhula B."/>
            <person name="Husby M.E."/>
            <person name="Kamat A."/>
            <person name="Kanga B."/>
            <person name="Kashin S."/>
            <person name="Khazanovich D."/>
            <person name="Kisner P."/>
            <person name="Lance K."/>
            <person name="Lara M."/>
            <person name="Lee W."/>
            <person name="Lennon N."/>
            <person name="Letendre F."/>
            <person name="LeVine R."/>
            <person name="Lipovsky A."/>
            <person name="Liu X."/>
            <person name="Liu J."/>
            <person name="Liu S."/>
            <person name="Lokyitsang T."/>
            <person name="Lokyitsang Y."/>
            <person name="Lubonja R."/>
            <person name="Lui A."/>
            <person name="MacDonald P."/>
            <person name="Magnisalis V."/>
            <person name="Maru K."/>
            <person name="Matthews C."/>
            <person name="McCusker W."/>
            <person name="McDonough S."/>
            <person name="Mehta T."/>
            <person name="Meldrim J."/>
            <person name="Meneus L."/>
            <person name="Mihai O."/>
            <person name="Mihalev A."/>
            <person name="Mihova T."/>
            <person name="Mittelman R."/>
            <person name="Mlenga V."/>
            <person name="Montmayeur A."/>
            <person name="Mulrain L."/>
            <person name="Navidi A."/>
            <person name="Naylor J."/>
            <person name="Negash T."/>
            <person name="Nguyen T."/>
            <person name="Nguyen N."/>
            <person name="Nicol R."/>
            <person name="Norbu C."/>
            <person name="Norbu N."/>
            <person name="Novod N."/>
            <person name="O'Neill B."/>
            <person name="Osman S."/>
            <person name="Markiewicz E."/>
            <person name="Oyono O.L."/>
            <person name="Patti C."/>
            <person name="Phunkhang P."/>
            <person name="Pierre F."/>
            <person name="Priest M."/>
            <person name="Raghuraman S."/>
            <person name="Rege F."/>
            <person name="Reyes R."/>
            <person name="Rise C."/>
            <person name="Rogov P."/>
            <person name="Ross K."/>
            <person name="Ryan E."/>
            <person name="Settipalli S."/>
            <person name="Shea T."/>
            <person name="Sherpa N."/>
            <person name="Shi L."/>
            <person name="Shih D."/>
            <person name="Sparrow T."/>
            <person name="Spaulding J."/>
            <person name="Stalker J."/>
            <person name="Stange-Thomann N."/>
            <person name="Stavropoulos S."/>
            <person name="Stone C."/>
            <person name="Strader C."/>
            <person name="Tesfaye S."/>
            <person name="Thomson T."/>
            <person name="Thoulutsang Y."/>
            <person name="Thoulutsang D."/>
            <person name="Topham K."/>
            <person name="Topping I."/>
            <person name="Tsamla T."/>
            <person name="Vassiliev H."/>
            <person name="Vo A."/>
            <person name="Wangchuk T."/>
            <person name="Wangdi T."/>
            <person name="Weiand M."/>
            <person name="Wilkinson J."/>
            <person name="Wilson A."/>
            <person name="Yadav S."/>
            <person name="Young G."/>
            <person name="Yu Q."/>
            <person name="Zembek L."/>
            <person name="Zhong D."/>
            <person name="Zimmer A."/>
            <person name="Zwirko Z."/>
            <person name="Jaffe D.B."/>
            <person name="Alvarez P."/>
            <person name="Brockman W."/>
            <person name="Butler J."/>
            <person name="Chin C."/>
            <person name="Gnerre S."/>
            <person name="Grabherr M."/>
            <person name="Kleber M."/>
            <person name="Mauceli E."/>
            <person name="MacCallum I."/>
        </authorList>
    </citation>
    <scope>NUCLEOTIDE SEQUENCE [LARGE SCALE GENOMIC DNA]</scope>
    <source>
        <strain evidence="3">white501</strain>
    </source>
</reference>
<evidence type="ECO:0000313" key="3">
    <source>
        <dbReference type="Proteomes" id="UP000000304"/>
    </source>
</evidence>
<protein>
    <submittedName>
        <fullName evidence="2">GD10585</fullName>
    </submittedName>
</protein>
<name>B4QG63_DROSI</name>
<accession>B4QG63</accession>
<feature type="compositionally biased region" description="Gly residues" evidence="1">
    <location>
        <begin position="129"/>
        <end position="148"/>
    </location>
</feature>
<feature type="region of interest" description="Disordered" evidence="1">
    <location>
        <begin position="125"/>
        <end position="148"/>
    </location>
</feature>
<dbReference type="EMBL" id="CM000362">
    <property type="protein sequence ID" value="EDX06213.1"/>
    <property type="molecule type" value="Genomic_DNA"/>
</dbReference>
<dbReference type="HOGENOM" id="CLU_1760720_0_0_1"/>
<evidence type="ECO:0000256" key="1">
    <source>
        <dbReference type="SAM" id="MobiDB-lite"/>
    </source>
</evidence>
<proteinExistence type="predicted"/>
<gene>
    <name evidence="2" type="primary">Dsim\GD10585</name>
    <name evidence="2" type="ORF">Dsim_GD10585</name>
</gene>
<keyword evidence="3" id="KW-1185">Reference proteome</keyword>
<dbReference type="AlphaFoldDB" id="B4QG63"/>
<organism evidence="2 3">
    <name type="scientific">Drosophila simulans</name>
    <name type="common">Fruit fly</name>
    <dbReference type="NCBI Taxonomy" id="7240"/>
    <lineage>
        <taxon>Eukaryota</taxon>
        <taxon>Metazoa</taxon>
        <taxon>Ecdysozoa</taxon>
        <taxon>Arthropoda</taxon>
        <taxon>Hexapoda</taxon>
        <taxon>Insecta</taxon>
        <taxon>Pterygota</taxon>
        <taxon>Neoptera</taxon>
        <taxon>Endopterygota</taxon>
        <taxon>Diptera</taxon>
        <taxon>Brachycera</taxon>
        <taxon>Muscomorpha</taxon>
        <taxon>Ephydroidea</taxon>
        <taxon>Drosophilidae</taxon>
        <taxon>Drosophila</taxon>
        <taxon>Sophophora</taxon>
    </lineage>
</organism>
<evidence type="ECO:0000313" key="2">
    <source>
        <dbReference type="EMBL" id="EDX06213.1"/>
    </source>
</evidence>